<comment type="caution">
    <text evidence="4">The sequence shown here is derived from an EMBL/GenBank/DDBJ whole genome shotgun (WGS) entry which is preliminary data.</text>
</comment>
<dbReference type="InterPro" id="IPR000644">
    <property type="entry name" value="CBS_dom"/>
</dbReference>
<dbReference type="EMBL" id="ABCS01000039">
    <property type="protein sequence ID" value="EDM77867.1"/>
    <property type="molecule type" value="Genomic_DNA"/>
</dbReference>
<accession>A6G8F7</accession>
<dbReference type="eggNOG" id="COG0517">
    <property type="taxonomic scope" value="Bacteria"/>
</dbReference>
<dbReference type="SUPFAM" id="SSF54631">
    <property type="entry name" value="CBS-domain pair"/>
    <property type="match status" value="1"/>
</dbReference>
<dbReference type="Pfam" id="PF00571">
    <property type="entry name" value="CBS"/>
    <property type="match status" value="2"/>
</dbReference>
<dbReference type="SMART" id="SM00116">
    <property type="entry name" value="CBS"/>
    <property type="match status" value="2"/>
</dbReference>
<organism evidence="4 5">
    <name type="scientific">Plesiocystis pacifica SIR-1</name>
    <dbReference type="NCBI Taxonomy" id="391625"/>
    <lineage>
        <taxon>Bacteria</taxon>
        <taxon>Pseudomonadati</taxon>
        <taxon>Myxococcota</taxon>
        <taxon>Polyangia</taxon>
        <taxon>Nannocystales</taxon>
        <taxon>Nannocystaceae</taxon>
        <taxon>Plesiocystis</taxon>
    </lineage>
</organism>
<dbReference type="InterPro" id="IPR051257">
    <property type="entry name" value="Diverse_CBS-Domain"/>
</dbReference>
<dbReference type="Proteomes" id="UP000005801">
    <property type="component" value="Unassembled WGS sequence"/>
</dbReference>
<evidence type="ECO:0000313" key="5">
    <source>
        <dbReference type="Proteomes" id="UP000005801"/>
    </source>
</evidence>
<evidence type="ECO:0000256" key="1">
    <source>
        <dbReference type="ARBA" id="ARBA00023122"/>
    </source>
</evidence>
<gene>
    <name evidence="4" type="ORF">PPSIR1_01532</name>
</gene>
<name>A6G8F7_9BACT</name>
<evidence type="ECO:0000256" key="2">
    <source>
        <dbReference type="PROSITE-ProRule" id="PRU00703"/>
    </source>
</evidence>
<dbReference type="InterPro" id="IPR046342">
    <property type="entry name" value="CBS_dom_sf"/>
</dbReference>
<dbReference type="PANTHER" id="PTHR43080:SF26">
    <property type="entry name" value="REGULATORY PROTEIN"/>
    <property type="match status" value="1"/>
</dbReference>
<sequence>MPPRPGPISGIIAAMQARELMVAPLTVSPDASVRELAETLLREGSEGACVVERGALVGVVTSMDLVFREKRVHLPSVLSIMDFTIPLEPPGRLQRELDKIAGTEVRQIMSASPVVVGPDAGSDAVASAMVDKHITILPVVEDGRLLGMITKPSLLRATFAR</sequence>
<proteinExistence type="predicted"/>
<dbReference type="PROSITE" id="PS51371">
    <property type="entry name" value="CBS"/>
    <property type="match status" value="2"/>
</dbReference>
<keyword evidence="5" id="KW-1185">Reference proteome</keyword>
<evidence type="ECO:0000259" key="3">
    <source>
        <dbReference type="PROSITE" id="PS51371"/>
    </source>
</evidence>
<feature type="domain" description="CBS" evidence="3">
    <location>
        <begin position="109"/>
        <end position="161"/>
    </location>
</feature>
<protein>
    <submittedName>
        <fullName evidence="4">CBS domain protein</fullName>
    </submittedName>
</protein>
<dbReference type="PANTHER" id="PTHR43080">
    <property type="entry name" value="CBS DOMAIN-CONTAINING PROTEIN CBSX3, MITOCHONDRIAL"/>
    <property type="match status" value="1"/>
</dbReference>
<keyword evidence="1 2" id="KW-0129">CBS domain</keyword>
<dbReference type="AlphaFoldDB" id="A6G8F7"/>
<dbReference type="Gene3D" id="3.10.580.10">
    <property type="entry name" value="CBS-domain"/>
    <property type="match status" value="1"/>
</dbReference>
<reference evidence="4 5" key="1">
    <citation type="submission" date="2007-06" db="EMBL/GenBank/DDBJ databases">
        <authorList>
            <person name="Shimkets L."/>
            <person name="Ferriera S."/>
            <person name="Johnson J."/>
            <person name="Kravitz S."/>
            <person name="Beeson K."/>
            <person name="Sutton G."/>
            <person name="Rogers Y.-H."/>
            <person name="Friedman R."/>
            <person name="Frazier M."/>
            <person name="Venter J.C."/>
        </authorList>
    </citation>
    <scope>NUCLEOTIDE SEQUENCE [LARGE SCALE GENOMIC DNA]</scope>
    <source>
        <strain evidence="4 5">SIR-1</strain>
    </source>
</reference>
<dbReference type="STRING" id="391625.PPSIR1_01532"/>
<feature type="domain" description="CBS" evidence="3">
    <location>
        <begin position="15"/>
        <end position="76"/>
    </location>
</feature>
<evidence type="ECO:0000313" key="4">
    <source>
        <dbReference type="EMBL" id="EDM77867.1"/>
    </source>
</evidence>